<comment type="caution">
    <text evidence="4">The sequence shown here is derived from an EMBL/GenBank/DDBJ whole genome shotgun (WGS) entry which is preliminary data.</text>
</comment>
<dbReference type="Gene3D" id="1.10.720.30">
    <property type="entry name" value="SAP domain"/>
    <property type="match status" value="1"/>
</dbReference>
<gene>
    <name evidence="4" type="ORF">OC846_003708</name>
</gene>
<evidence type="ECO:0000259" key="3">
    <source>
        <dbReference type="PROSITE" id="PS50800"/>
    </source>
</evidence>
<dbReference type="SUPFAM" id="SSF68906">
    <property type="entry name" value="SAP domain"/>
    <property type="match status" value="1"/>
</dbReference>
<keyword evidence="5" id="KW-1185">Reference proteome</keyword>
<feature type="transmembrane region" description="Helical" evidence="2">
    <location>
        <begin position="409"/>
        <end position="430"/>
    </location>
</feature>
<accession>A0AAN6GRP4</accession>
<name>A0AAN6GRP4_9BASI</name>
<feature type="compositionally biased region" description="Basic residues" evidence="1">
    <location>
        <begin position="436"/>
        <end position="451"/>
    </location>
</feature>
<evidence type="ECO:0000256" key="1">
    <source>
        <dbReference type="SAM" id="MobiDB-lite"/>
    </source>
</evidence>
<keyword evidence="2" id="KW-0812">Transmembrane</keyword>
<feature type="compositionally biased region" description="Polar residues" evidence="1">
    <location>
        <begin position="94"/>
        <end position="117"/>
    </location>
</feature>
<feature type="region of interest" description="Disordered" evidence="1">
    <location>
        <begin position="91"/>
        <end position="175"/>
    </location>
</feature>
<sequence>MFRRSVIGAGRVSVGASAATSASASPSAALVIAQQQQQRRSLTSTVLLTRTREQYEAKKIPDLKDELRHRGLATSGRRDELVRRLLNDDVKRAGSNNTLPPSPSASTPIRTKATTASAPKGPRTPHTSDSATPNSQASLASLRNAASSGSSSEAVPKKPKAPKGEAAPDLSPVTDTTKVISAGVAIDKHEAAGGEGGAAAVAGVRSPQMSEPVASNPPGVPPSAVKQAAAGADSAVASANKAQSHGKPSTTAVLDIKIPYEAPAVEPGPDIPLVTSYFHPGENISEAARAADADYHSNPKVVAVGGTSDIAYHGADHAPQSDSNSSSGVVSAILAEVRRELGLPSASKVASSVSKATPSSLDEASKAIQSAISSAVPAGEGSSAPSSLFPPSSGSGKLNRPLNSDERSGAYLLGAIVFGGLLLGGLSAPVDEETRQKRRERKEAKKAKKELKKAEKEGRVVVSSSTTPVAAVASDPAPASSTRKERGRVGKALDDIRGASVDGSANFSTGHNIVGGGPRKW</sequence>
<dbReference type="AlphaFoldDB" id="A0AAN6GRP4"/>
<evidence type="ECO:0000313" key="5">
    <source>
        <dbReference type="Proteomes" id="UP001176517"/>
    </source>
</evidence>
<evidence type="ECO:0000313" key="4">
    <source>
        <dbReference type="EMBL" id="KAK0550323.1"/>
    </source>
</evidence>
<feature type="region of interest" description="Disordered" evidence="1">
    <location>
        <begin position="191"/>
        <end position="250"/>
    </location>
</feature>
<protein>
    <recommendedName>
        <fullName evidence="3">SAP domain-containing protein</fullName>
    </recommendedName>
</protein>
<dbReference type="InterPro" id="IPR003034">
    <property type="entry name" value="SAP_dom"/>
</dbReference>
<evidence type="ECO:0000256" key="2">
    <source>
        <dbReference type="SAM" id="Phobius"/>
    </source>
</evidence>
<organism evidence="4 5">
    <name type="scientific">Tilletia horrida</name>
    <dbReference type="NCBI Taxonomy" id="155126"/>
    <lineage>
        <taxon>Eukaryota</taxon>
        <taxon>Fungi</taxon>
        <taxon>Dikarya</taxon>
        <taxon>Basidiomycota</taxon>
        <taxon>Ustilaginomycotina</taxon>
        <taxon>Exobasidiomycetes</taxon>
        <taxon>Tilletiales</taxon>
        <taxon>Tilletiaceae</taxon>
        <taxon>Tilletia</taxon>
    </lineage>
</organism>
<dbReference type="PROSITE" id="PS50800">
    <property type="entry name" value="SAP"/>
    <property type="match status" value="1"/>
</dbReference>
<keyword evidence="2" id="KW-0472">Membrane</keyword>
<dbReference type="Proteomes" id="UP001176517">
    <property type="component" value="Unassembled WGS sequence"/>
</dbReference>
<reference evidence="4" key="1">
    <citation type="journal article" date="2023" name="PhytoFront">
        <title>Draft Genome Resources of Seven Strains of Tilletia horrida, Causal Agent of Kernel Smut of Rice.</title>
        <authorList>
            <person name="Khanal S."/>
            <person name="Antony Babu S."/>
            <person name="Zhou X.G."/>
        </authorList>
    </citation>
    <scope>NUCLEOTIDE SEQUENCE</scope>
    <source>
        <strain evidence="4">TX6</strain>
    </source>
</reference>
<feature type="compositionally biased region" description="Basic and acidic residues" evidence="1">
    <location>
        <begin position="482"/>
        <end position="497"/>
    </location>
</feature>
<feature type="domain" description="SAP" evidence="3">
    <location>
        <begin position="55"/>
        <end position="89"/>
    </location>
</feature>
<dbReference type="SMART" id="SM00513">
    <property type="entry name" value="SAP"/>
    <property type="match status" value="1"/>
</dbReference>
<feature type="compositionally biased region" description="Low complexity" evidence="1">
    <location>
        <begin position="460"/>
        <end position="481"/>
    </location>
</feature>
<feature type="region of interest" description="Disordered" evidence="1">
    <location>
        <begin position="343"/>
        <end position="404"/>
    </location>
</feature>
<feature type="region of interest" description="Disordered" evidence="1">
    <location>
        <begin position="428"/>
        <end position="521"/>
    </location>
</feature>
<proteinExistence type="predicted"/>
<dbReference type="InterPro" id="IPR036361">
    <property type="entry name" value="SAP_dom_sf"/>
</dbReference>
<dbReference type="EMBL" id="JAPDMZ010000095">
    <property type="protein sequence ID" value="KAK0550323.1"/>
    <property type="molecule type" value="Genomic_DNA"/>
</dbReference>
<feature type="compositionally biased region" description="Low complexity" evidence="1">
    <location>
        <begin position="135"/>
        <end position="154"/>
    </location>
</feature>
<feature type="compositionally biased region" description="Low complexity" evidence="1">
    <location>
        <begin position="224"/>
        <end position="243"/>
    </location>
</feature>
<keyword evidence="2" id="KW-1133">Transmembrane helix</keyword>
<feature type="compositionally biased region" description="Low complexity" evidence="1">
    <location>
        <begin position="344"/>
        <end position="396"/>
    </location>
</feature>
<feature type="compositionally biased region" description="Polar residues" evidence="1">
    <location>
        <begin position="125"/>
        <end position="134"/>
    </location>
</feature>
<dbReference type="Pfam" id="PF02037">
    <property type="entry name" value="SAP"/>
    <property type="match status" value="1"/>
</dbReference>